<evidence type="ECO:0000313" key="1">
    <source>
        <dbReference type="EMBL" id="SNU85704.1"/>
    </source>
</evidence>
<evidence type="ECO:0000313" key="2">
    <source>
        <dbReference type="Proteomes" id="UP000215126"/>
    </source>
</evidence>
<accession>A0A239SLS5</accession>
<dbReference type="RefSeq" id="WP_150777642.1">
    <property type="nucleotide sequence ID" value="NZ_CABPRX010000010.1"/>
</dbReference>
<reference evidence="1 2" key="1">
    <citation type="submission" date="2017-06" db="EMBL/GenBank/DDBJ databases">
        <authorList>
            <consortium name="Pathogen Informatics"/>
        </authorList>
    </citation>
    <scope>NUCLEOTIDE SEQUENCE [LARGE SCALE GENOMIC DNA]</scope>
    <source>
        <strain evidence="1 2">NCTC13161</strain>
    </source>
</reference>
<name>A0A239SLS5_9BURK</name>
<dbReference type="AlphaFoldDB" id="A0A239SLS5"/>
<dbReference type="Proteomes" id="UP000215126">
    <property type="component" value="Chromosome 1"/>
</dbReference>
<gene>
    <name evidence="1" type="ORF">SAMEA4530655_02768</name>
</gene>
<protein>
    <submittedName>
        <fullName evidence="1">Uncharacterized protein</fullName>
    </submittedName>
</protein>
<sequence length="118" mass="14021">MRIAGAICAIDARKHRDIGDITKPADNPKRRNKPRQYEKLRVFIRNNPNTPRHRRRIEIREYHVIHIRKNPLKLRSNIEREVRGFDSSIGPNKYLMQQCCREVFSNIRRLAAATRPIL</sequence>
<dbReference type="EMBL" id="LT906435">
    <property type="protein sequence ID" value="SNU85704.1"/>
    <property type="molecule type" value="Genomic_DNA"/>
</dbReference>
<organism evidence="1 2">
    <name type="scientific">Pandoraea sputorum</name>
    <dbReference type="NCBI Taxonomy" id="93222"/>
    <lineage>
        <taxon>Bacteria</taxon>
        <taxon>Pseudomonadati</taxon>
        <taxon>Pseudomonadota</taxon>
        <taxon>Betaproteobacteria</taxon>
        <taxon>Burkholderiales</taxon>
        <taxon>Burkholderiaceae</taxon>
        <taxon>Pandoraea</taxon>
    </lineage>
</organism>
<keyword evidence="2" id="KW-1185">Reference proteome</keyword>
<proteinExistence type="predicted"/>
<dbReference type="GeneID" id="88097692"/>